<evidence type="ECO:0000256" key="10">
    <source>
        <dbReference type="SAM" id="MobiDB-lite"/>
    </source>
</evidence>
<dbReference type="InterPro" id="IPR029055">
    <property type="entry name" value="Ntn_hydrolases_N"/>
</dbReference>
<name>A0A7S2SMH1_9STRA</name>
<feature type="chain" id="PRO_5031443949" description="asparagine synthase (glutamine-hydrolyzing)" evidence="11">
    <location>
        <begin position="28"/>
        <end position="658"/>
    </location>
</feature>
<dbReference type="NCBIfam" id="NF006949">
    <property type="entry name" value="PRK09431.1"/>
    <property type="match status" value="1"/>
</dbReference>
<dbReference type="EC" id="6.3.5.4" evidence="2"/>
<dbReference type="InterPro" id="IPR014729">
    <property type="entry name" value="Rossmann-like_a/b/a_fold"/>
</dbReference>
<evidence type="ECO:0000313" key="13">
    <source>
        <dbReference type="EMBL" id="CAD9704393.1"/>
    </source>
</evidence>
<keyword evidence="4" id="KW-0028">Amino-acid biosynthesis</keyword>
<dbReference type="NCBIfam" id="TIGR01536">
    <property type="entry name" value="asn_synth_AEB"/>
    <property type="match status" value="1"/>
</dbReference>
<evidence type="ECO:0000256" key="4">
    <source>
        <dbReference type="ARBA" id="ARBA00022605"/>
    </source>
</evidence>
<evidence type="ECO:0000256" key="7">
    <source>
        <dbReference type="ARBA" id="ARBA00022888"/>
    </source>
</evidence>
<dbReference type="InterPro" id="IPR017932">
    <property type="entry name" value="GATase_2_dom"/>
</dbReference>
<dbReference type="Gene3D" id="3.40.50.620">
    <property type="entry name" value="HUPs"/>
    <property type="match status" value="1"/>
</dbReference>
<keyword evidence="7" id="KW-0061">Asparagine biosynthesis</keyword>
<dbReference type="EMBL" id="HBHJ01025070">
    <property type="protein sequence ID" value="CAD9704393.1"/>
    <property type="molecule type" value="Transcribed_RNA"/>
</dbReference>
<dbReference type="SUPFAM" id="SSF52402">
    <property type="entry name" value="Adenine nucleotide alpha hydrolases-like"/>
    <property type="match status" value="1"/>
</dbReference>
<dbReference type="PROSITE" id="PS51278">
    <property type="entry name" value="GATASE_TYPE_2"/>
    <property type="match status" value="1"/>
</dbReference>
<feature type="signal peptide" evidence="11">
    <location>
        <begin position="1"/>
        <end position="27"/>
    </location>
</feature>
<dbReference type="AlphaFoldDB" id="A0A7S2SMH1"/>
<comment type="catalytic activity">
    <reaction evidence="9">
        <text>L-aspartate + L-glutamine + ATP + H2O = L-asparagine + L-glutamate + AMP + diphosphate + H(+)</text>
        <dbReference type="Rhea" id="RHEA:12228"/>
        <dbReference type="ChEBI" id="CHEBI:15377"/>
        <dbReference type="ChEBI" id="CHEBI:15378"/>
        <dbReference type="ChEBI" id="CHEBI:29985"/>
        <dbReference type="ChEBI" id="CHEBI:29991"/>
        <dbReference type="ChEBI" id="CHEBI:30616"/>
        <dbReference type="ChEBI" id="CHEBI:33019"/>
        <dbReference type="ChEBI" id="CHEBI:58048"/>
        <dbReference type="ChEBI" id="CHEBI:58359"/>
        <dbReference type="ChEBI" id="CHEBI:456215"/>
        <dbReference type="EC" id="6.3.5.4"/>
    </reaction>
</comment>
<evidence type="ECO:0000256" key="3">
    <source>
        <dbReference type="ARBA" id="ARBA00022598"/>
    </source>
</evidence>
<evidence type="ECO:0000256" key="2">
    <source>
        <dbReference type="ARBA" id="ARBA00012737"/>
    </source>
</evidence>
<comment type="pathway">
    <text evidence="1">Amino-acid biosynthesis; L-asparagine biosynthesis; L-asparagine from L-aspartate (L-Gln route): step 1/1.</text>
</comment>
<protein>
    <recommendedName>
        <fullName evidence="2">asparagine synthase (glutamine-hydrolyzing)</fullName>
        <ecNumber evidence="2">6.3.5.4</ecNumber>
    </recommendedName>
</protein>
<dbReference type="InterPro" id="IPR050795">
    <property type="entry name" value="Asn_Synthetase"/>
</dbReference>
<dbReference type="GO" id="GO:0006529">
    <property type="term" value="P:asparagine biosynthetic process"/>
    <property type="evidence" value="ECO:0007669"/>
    <property type="project" value="UniProtKB-KW"/>
</dbReference>
<dbReference type="PANTHER" id="PTHR11772">
    <property type="entry name" value="ASPARAGINE SYNTHETASE"/>
    <property type="match status" value="1"/>
</dbReference>
<evidence type="ECO:0000259" key="12">
    <source>
        <dbReference type="PROSITE" id="PS51278"/>
    </source>
</evidence>
<dbReference type="PANTHER" id="PTHR11772:SF2">
    <property type="entry name" value="ASPARAGINE SYNTHETASE [GLUTAMINE-HYDROLYZING]"/>
    <property type="match status" value="1"/>
</dbReference>
<dbReference type="GO" id="GO:0004066">
    <property type="term" value="F:asparagine synthase (glutamine-hydrolyzing) activity"/>
    <property type="evidence" value="ECO:0007669"/>
    <property type="project" value="UniProtKB-EC"/>
</dbReference>
<dbReference type="GO" id="GO:0005524">
    <property type="term" value="F:ATP binding"/>
    <property type="evidence" value="ECO:0007669"/>
    <property type="project" value="UniProtKB-KW"/>
</dbReference>
<dbReference type="InterPro" id="IPR033738">
    <property type="entry name" value="AsnB_N"/>
</dbReference>
<proteinExistence type="predicted"/>
<evidence type="ECO:0000256" key="5">
    <source>
        <dbReference type="ARBA" id="ARBA00022741"/>
    </source>
</evidence>
<evidence type="ECO:0000256" key="6">
    <source>
        <dbReference type="ARBA" id="ARBA00022840"/>
    </source>
</evidence>
<keyword evidence="5" id="KW-0547">Nucleotide-binding</keyword>
<keyword evidence="8" id="KW-0315">Glutamine amidotransferase</keyword>
<dbReference type="InterPro" id="IPR006426">
    <property type="entry name" value="Asn_synth_AEB"/>
</dbReference>
<feature type="domain" description="Glutamine amidotransferase type-2" evidence="12">
    <location>
        <begin position="89"/>
        <end position="278"/>
    </location>
</feature>
<keyword evidence="11" id="KW-0732">Signal</keyword>
<dbReference type="FunFam" id="3.40.50.620:FF:000031">
    <property type="entry name" value="Asparagine synthase B"/>
    <property type="match status" value="1"/>
</dbReference>
<gene>
    <name evidence="13" type="ORF">RMAR1173_LOCUS16516</name>
</gene>
<feature type="region of interest" description="Disordered" evidence="10">
    <location>
        <begin position="637"/>
        <end position="658"/>
    </location>
</feature>
<evidence type="ECO:0000256" key="11">
    <source>
        <dbReference type="SAM" id="SignalP"/>
    </source>
</evidence>
<evidence type="ECO:0000256" key="9">
    <source>
        <dbReference type="ARBA" id="ARBA00048741"/>
    </source>
</evidence>
<dbReference type="GO" id="GO:0005829">
    <property type="term" value="C:cytosol"/>
    <property type="evidence" value="ECO:0007669"/>
    <property type="project" value="TreeGrafter"/>
</dbReference>
<dbReference type="CDD" id="cd01991">
    <property type="entry name" value="Asn_synthase_B_C"/>
    <property type="match status" value="1"/>
</dbReference>
<keyword evidence="6" id="KW-0067">ATP-binding</keyword>
<reference evidence="13" key="1">
    <citation type="submission" date="2021-01" db="EMBL/GenBank/DDBJ databases">
        <authorList>
            <person name="Corre E."/>
            <person name="Pelletier E."/>
            <person name="Niang G."/>
            <person name="Scheremetjew M."/>
            <person name="Finn R."/>
            <person name="Kale V."/>
            <person name="Holt S."/>
            <person name="Cochrane G."/>
            <person name="Meng A."/>
            <person name="Brown T."/>
            <person name="Cohen L."/>
        </authorList>
    </citation>
    <scope>NUCLEOTIDE SEQUENCE</scope>
    <source>
        <strain evidence="13">CCMP1243</strain>
    </source>
</reference>
<dbReference type="Pfam" id="PF00733">
    <property type="entry name" value="Asn_synthase"/>
    <property type="match status" value="1"/>
</dbReference>
<organism evidence="13">
    <name type="scientific">Rhizochromulina marina</name>
    <dbReference type="NCBI Taxonomy" id="1034831"/>
    <lineage>
        <taxon>Eukaryota</taxon>
        <taxon>Sar</taxon>
        <taxon>Stramenopiles</taxon>
        <taxon>Ochrophyta</taxon>
        <taxon>Dictyochophyceae</taxon>
        <taxon>Rhizochromulinales</taxon>
        <taxon>Rhizochromulina</taxon>
    </lineage>
</organism>
<dbReference type="SUPFAM" id="SSF56235">
    <property type="entry name" value="N-terminal nucleophile aminohydrolases (Ntn hydrolases)"/>
    <property type="match status" value="1"/>
</dbReference>
<accession>A0A7S2SMH1</accession>
<evidence type="ECO:0000256" key="8">
    <source>
        <dbReference type="ARBA" id="ARBA00022962"/>
    </source>
</evidence>
<evidence type="ECO:0000256" key="1">
    <source>
        <dbReference type="ARBA" id="ARBA00005187"/>
    </source>
</evidence>
<sequence length="658" mass="72363">MSWMGGLVPARCPRLCLLLALPLLATSLVVRPHGGLGAVSPGVVVSPVASSFGSSRKLQAAIQRHPVPHSPRGPARGPVRGRTGVSMMCGVLAITHSKLSVTDLRLKALTQQRLVRHRGPDGSGIHVVDLPGNRAAALAHERLAIVDPLSGNQPLFSQDGKLSLTVNGEIYNHRALRSELKNPDVFKTESDCEVIVHLYREVGEKVAAMLDGDFAFVIVDEASGHVFAARDAVGVNSLYMGKGRDGSVWFASEAKALVGEVISVETFPPGHYYSSETQEFTRYYNPAWRDADSALQPLDLENIRNTFERSVEKRLMSDVPYGVFLSGGLDSSLVASVIARTRRKRFLELGDPEDLKPLKSFSIGLPGSPDLTAAKKVADFIGTEHYGFTFTVQEGIDAVSDVIYHLETYDITTIRAGTPMFLLSRKVKAMGIKMVMSGEGADETLAGYLYFHKAPDSQELHEELVRKVDALHLYDCLRANKATMAHGLEVRVPFLDKGMLDATMLTDPEFKMTRKGDATQFLEKWLMRAAFDDEETPWLPSDVLWRQKEQFSDGVGYDWIDGLKAHAEKVISDEDLASAETRFPHNTPTTKEGCYIRQIFQSHFPNNEWGRGVEETVPGGPSVACSTAKAVEWDEAWKDPTNQDQSGRFVDTHDSAVA</sequence>
<dbReference type="Gene3D" id="3.60.20.10">
    <property type="entry name" value="Glutamine Phosphoribosylpyrophosphate, subunit 1, domain 1"/>
    <property type="match status" value="1"/>
</dbReference>
<dbReference type="CDD" id="cd00712">
    <property type="entry name" value="AsnB"/>
    <property type="match status" value="1"/>
</dbReference>
<keyword evidence="3" id="KW-0436">Ligase</keyword>
<dbReference type="InterPro" id="IPR001962">
    <property type="entry name" value="Asn_synthase"/>
</dbReference>
<dbReference type="Pfam" id="PF13537">
    <property type="entry name" value="GATase_7"/>
    <property type="match status" value="1"/>
</dbReference>